<name>K6XDZ5_9ALTE</name>
<dbReference type="RefSeq" id="WP_007619071.1">
    <property type="nucleotide sequence ID" value="NZ_BAEO01000025.1"/>
</dbReference>
<sequence length="97" mass="11037">MDSTALLTSMSEPVYQKLLQAVETGKWLDGSPLTEQQRETSMQAVMYYQAKVLKSDQHMTVGADGEIVERSRESLQQELKQNSNNIQTIARFKQDDL</sequence>
<organism evidence="1 2">
    <name type="scientific">Paraglaciecola arctica BSs20135</name>
    <dbReference type="NCBI Taxonomy" id="493475"/>
    <lineage>
        <taxon>Bacteria</taxon>
        <taxon>Pseudomonadati</taxon>
        <taxon>Pseudomonadota</taxon>
        <taxon>Gammaproteobacteria</taxon>
        <taxon>Alteromonadales</taxon>
        <taxon>Alteromonadaceae</taxon>
        <taxon>Paraglaciecola</taxon>
    </lineage>
</organism>
<accession>K6XDZ5</accession>
<dbReference type="AlphaFoldDB" id="K6XDZ5"/>
<evidence type="ECO:0000313" key="1">
    <source>
        <dbReference type="EMBL" id="GAC18844.1"/>
    </source>
</evidence>
<dbReference type="OrthoDB" id="5616307at2"/>
<comment type="caution">
    <text evidence="1">The sequence shown here is derived from an EMBL/GenBank/DDBJ whole genome shotgun (WGS) entry which is preliminary data.</text>
</comment>
<dbReference type="eggNOG" id="COG3139">
    <property type="taxonomic scope" value="Bacteria"/>
</dbReference>
<keyword evidence="2" id="KW-1185">Reference proteome</keyword>
<dbReference type="STRING" id="493475.GARC_1877"/>
<dbReference type="Proteomes" id="UP000006327">
    <property type="component" value="Unassembled WGS sequence"/>
</dbReference>
<proteinExistence type="predicted"/>
<protein>
    <recommendedName>
        <fullName evidence="3">DUF1315 domain-containing protein</fullName>
    </recommendedName>
</protein>
<dbReference type="Pfam" id="PF07023">
    <property type="entry name" value="DUF1315"/>
    <property type="match status" value="1"/>
</dbReference>
<evidence type="ECO:0008006" key="3">
    <source>
        <dbReference type="Google" id="ProtNLM"/>
    </source>
</evidence>
<gene>
    <name evidence="1" type="ORF">GARC_1877</name>
</gene>
<dbReference type="EMBL" id="BAEO01000025">
    <property type="protein sequence ID" value="GAC18844.1"/>
    <property type="molecule type" value="Genomic_DNA"/>
</dbReference>
<evidence type="ECO:0000313" key="2">
    <source>
        <dbReference type="Proteomes" id="UP000006327"/>
    </source>
</evidence>
<reference evidence="1 2" key="1">
    <citation type="journal article" date="2017" name="Antonie Van Leeuwenhoek">
        <title>Rhizobium rhizosphaerae sp. nov., a novel species isolated from rice rhizosphere.</title>
        <authorList>
            <person name="Zhao J.J."/>
            <person name="Zhang J."/>
            <person name="Zhang R.J."/>
            <person name="Zhang C.W."/>
            <person name="Yin H.Q."/>
            <person name="Zhang X.X."/>
        </authorList>
    </citation>
    <scope>NUCLEOTIDE SEQUENCE [LARGE SCALE GENOMIC DNA]</scope>
    <source>
        <strain evidence="1 2">BSs20135</strain>
    </source>
</reference>
<dbReference type="InterPro" id="IPR009749">
    <property type="entry name" value="DUF1315"/>
</dbReference>